<gene>
    <name evidence="2" type="primary">RvY_00600-1</name>
    <name evidence="2" type="synonym">RvY_00600.1</name>
    <name evidence="2" type="ORF">RvY_00600</name>
</gene>
<keyword evidence="3" id="KW-1185">Reference proteome</keyword>
<protein>
    <recommendedName>
        <fullName evidence="4">GP-PDE domain-containing protein</fullName>
    </recommendedName>
</protein>
<dbReference type="AlphaFoldDB" id="A0A1D1UJL6"/>
<dbReference type="EMBL" id="BDGG01000001">
    <property type="protein sequence ID" value="GAU87802.1"/>
    <property type="molecule type" value="Genomic_DNA"/>
</dbReference>
<sequence>MQTRSLFYRARLKQIQYPVFLLTSNDALKGLEYDDLRINYLKRALYSAAAYELEGIVCPSACLFQHSWFIPLVRRLKLKVITYGEANNSVFSIQEVKRTGAVTGIIYDRIFDFIQCTKDHWVPKPPPRPCEPTDLGFIIGYTGFVPGRQDLVGTESQKSGKSRCPPRTIEPTYPPVVLDDMDPTISRNRPIKS</sequence>
<evidence type="ECO:0008006" key="4">
    <source>
        <dbReference type="Google" id="ProtNLM"/>
    </source>
</evidence>
<evidence type="ECO:0000313" key="2">
    <source>
        <dbReference type="EMBL" id="GAU87802.1"/>
    </source>
</evidence>
<dbReference type="STRING" id="947166.A0A1D1UJL6"/>
<dbReference type="Proteomes" id="UP000186922">
    <property type="component" value="Unassembled WGS sequence"/>
</dbReference>
<dbReference type="PANTHER" id="PTHR22958">
    <property type="entry name" value="GLYCEROPHOSPHORYL DIESTER PHOSPHODIESTERASE"/>
    <property type="match status" value="1"/>
</dbReference>
<proteinExistence type="predicted"/>
<dbReference type="PANTHER" id="PTHR22958:SF1">
    <property type="entry name" value="GLYCEROPHOSPHOCHOLINE PHOSPHODIESTERASE GPCPD1"/>
    <property type="match status" value="1"/>
</dbReference>
<reference evidence="2 3" key="1">
    <citation type="journal article" date="2016" name="Nat. Commun.">
        <title>Extremotolerant tardigrade genome and improved radiotolerance of human cultured cells by tardigrade-unique protein.</title>
        <authorList>
            <person name="Hashimoto T."/>
            <person name="Horikawa D.D."/>
            <person name="Saito Y."/>
            <person name="Kuwahara H."/>
            <person name="Kozuka-Hata H."/>
            <person name="Shin-I T."/>
            <person name="Minakuchi Y."/>
            <person name="Ohishi K."/>
            <person name="Motoyama A."/>
            <person name="Aizu T."/>
            <person name="Enomoto A."/>
            <person name="Kondo K."/>
            <person name="Tanaka S."/>
            <person name="Hara Y."/>
            <person name="Koshikawa S."/>
            <person name="Sagara H."/>
            <person name="Miura T."/>
            <person name="Yokobori S."/>
            <person name="Miyagawa K."/>
            <person name="Suzuki Y."/>
            <person name="Kubo T."/>
            <person name="Oyama M."/>
            <person name="Kohara Y."/>
            <person name="Fujiyama A."/>
            <person name="Arakawa K."/>
            <person name="Katayama T."/>
            <person name="Toyoda A."/>
            <person name="Kunieda T."/>
        </authorList>
    </citation>
    <scope>NUCLEOTIDE SEQUENCE [LARGE SCALE GENOMIC DNA]</scope>
    <source>
        <strain evidence="2 3">YOKOZUNA-1</strain>
    </source>
</reference>
<evidence type="ECO:0000256" key="1">
    <source>
        <dbReference type="SAM" id="MobiDB-lite"/>
    </source>
</evidence>
<comment type="caution">
    <text evidence="2">The sequence shown here is derived from an EMBL/GenBank/DDBJ whole genome shotgun (WGS) entry which is preliminary data.</text>
</comment>
<organism evidence="2 3">
    <name type="scientific">Ramazzottius varieornatus</name>
    <name type="common">Water bear</name>
    <name type="synonym">Tardigrade</name>
    <dbReference type="NCBI Taxonomy" id="947166"/>
    <lineage>
        <taxon>Eukaryota</taxon>
        <taxon>Metazoa</taxon>
        <taxon>Ecdysozoa</taxon>
        <taxon>Tardigrada</taxon>
        <taxon>Eutardigrada</taxon>
        <taxon>Parachela</taxon>
        <taxon>Hypsibioidea</taxon>
        <taxon>Ramazzottiidae</taxon>
        <taxon>Ramazzottius</taxon>
    </lineage>
</organism>
<accession>A0A1D1UJL6</accession>
<name>A0A1D1UJL6_RAMVA</name>
<evidence type="ECO:0000313" key="3">
    <source>
        <dbReference type="Proteomes" id="UP000186922"/>
    </source>
</evidence>
<feature type="region of interest" description="Disordered" evidence="1">
    <location>
        <begin position="152"/>
        <end position="193"/>
    </location>
</feature>
<dbReference type="InterPro" id="IPR051578">
    <property type="entry name" value="GDPD"/>
</dbReference>
<dbReference type="GO" id="GO:0046475">
    <property type="term" value="P:glycerophospholipid catabolic process"/>
    <property type="evidence" value="ECO:0007669"/>
    <property type="project" value="TreeGrafter"/>
</dbReference>